<evidence type="ECO:0000313" key="1">
    <source>
        <dbReference type="EMBL" id="CAF4376486.1"/>
    </source>
</evidence>
<feature type="non-terminal residue" evidence="1">
    <location>
        <position position="1"/>
    </location>
</feature>
<organism evidence="1 2">
    <name type="scientific">Rotaria sordida</name>
    <dbReference type="NCBI Taxonomy" id="392033"/>
    <lineage>
        <taxon>Eukaryota</taxon>
        <taxon>Metazoa</taxon>
        <taxon>Spiralia</taxon>
        <taxon>Gnathifera</taxon>
        <taxon>Rotifera</taxon>
        <taxon>Eurotatoria</taxon>
        <taxon>Bdelloidea</taxon>
        <taxon>Philodinida</taxon>
        <taxon>Philodinidae</taxon>
        <taxon>Rotaria</taxon>
    </lineage>
</organism>
<proteinExistence type="predicted"/>
<reference evidence="1" key="1">
    <citation type="submission" date="2021-02" db="EMBL/GenBank/DDBJ databases">
        <authorList>
            <person name="Nowell W R."/>
        </authorList>
    </citation>
    <scope>NUCLEOTIDE SEQUENCE</scope>
</reference>
<protein>
    <submittedName>
        <fullName evidence="1">Uncharacterized protein</fullName>
    </submittedName>
</protein>
<dbReference type="AlphaFoldDB" id="A0A820MMF8"/>
<dbReference type="EMBL" id="CAJOAX010072367">
    <property type="protein sequence ID" value="CAF4376486.1"/>
    <property type="molecule type" value="Genomic_DNA"/>
</dbReference>
<sequence length="17" mass="1741">LVLVPPTTPSGKISANF</sequence>
<comment type="caution">
    <text evidence="1">The sequence shown here is derived from an EMBL/GenBank/DDBJ whole genome shotgun (WGS) entry which is preliminary data.</text>
</comment>
<accession>A0A820MMF8</accession>
<name>A0A820MMF8_9BILA</name>
<dbReference type="Proteomes" id="UP000663823">
    <property type="component" value="Unassembled WGS sequence"/>
</dbReference>
<gene>
    <name evidence="1" type="ORF">OTI717_LOCUS44295</name>
</gene>
<evidence type="ECO:0000313" key="2">
    <source>
        <dbReference type="Proteomes" id="UP000663823"/>
    </source>
</evidence>